<evidence type="ECO:0000256" key="1">
    <source>
        <dbReference type="ARBA" id="ARBA00009690"/>
    </source>
</evidence>
<feature type="region of interest" description="Disordered" evidence="7">
    <location>
        <begin position="612"/>
        <end position="631"/>
    </location>
</feature>
<feature type="binding site" evidence="4">
    <location>
        <position position="195"/>
    </location>
    <ligand>
        <name>GTP</name>
        <dbReference type="ChEBI" id="CHEBI:37565"/>
    </ligand>
</feature>
<keyword evidence="11" id="KW-1185">Reference proteome</keyword>
<feature type="binding site" evidence="4">
    <location>
        <position position="152"/>
    </location>
    <ligand>
        <name>GTP</name>
        <dbReference type="ChEBI" id="CHEBI:37565"/>
    </ligand>
</feature>
<dbReference type="RefSeq" id="WP_147765895.1">
    <property type="nucleotide sequence ID" value="NZ_CANNCE010000001.1"/>
</dbReference>
<dbReference type="GO" id="GO:0003924">
    <property type="term" value="F:GTPase activity"/>
    <property type="evidence" value="ECO:0007669"/>
    <property type="project" value="UniProtKB-UniRule"/>
</dbReference>
<dbReference type="SUPFAM" id="SSF55307">
    <property type="entry name" value="Tubulin C-terminal domain-like"/>
    <property type="match status" value="1"/>
</dbReference>
<dbReference type="SMART" id="SM00865">
    <property type="entry name" value="Tubulin_C"/>
    <property type="match status" value="1"/>
</dbReference>
<evidence type="ECO:0000256" key="4">
    <source>
        <dbReference type="HAMAP-Rule" id="MF_00909"/>
    </source>
</evidence>
<dbReference type="Pfam" id="PF12327">
    <property type="entry name" value="FtsZ_C"/>
    <property type="match status" value="1"/>
</dbReference>
<sequence length="649" mass="71944">MSSNKEFESIAFDLPKNQSNVIKVIGVGGGGSNAINHMFQQGIKGVDFYICNTDSQALQNSGVPNKIQLGVNLTEGLGAGANPDIGEQSAVESFEDISQMLDTNTKMVFITAGMGGGTGTGAAPIIAKMAKDLDILTVGIVTMPFQFEGRMRIEQSQKGIEKLRDVVDSLIVINNNKLREVYGNLGFKAGFSKADEVLSTAARGIAEVITHHYTQNIDLRDAKTVLSNSGTAIMGSAVASGQNRAQDAIRKALDSPLLNDNKITGAKNVLLLIVSGTHEITIDEIGEINDHIQTEAGHGANIIMGVGEDESLEESIAVTIIATGFNIEQQDEISNTETKKVIHSLNEEQDLSPVEKEPVIIAPIIELEKKEELIVRHTLDIDVEEDIKPIVKESIKKEGLYNQEIDLIPTSEILKNMNVVYEEVKAIKEEEEDFVIKPVTKMDTDVEESSNNDDEQQITLTFDLPLSSVEKEEEIKEEVVSYDLNDDLKEIPVKDYIELITVTESNEDGEVRYALDDYIELESAMNVKKNDLEVLEELDKEIVFEKKVVEEEIVEEVAEEIDPMNSPISELLKERAEERRRKMKDFNYKFNNAKIDDIEKVPAYKRQGVDLSDVKHSSENDISRTSVGLDDNDDIQLRSNNSFLHDNVD</sequence>
<evidence type="ECO:0000256" key="2">
    <source>
        <dbReference type="ARBA" id="ARBA00022741"/>
    </source>
</evidence>
<dbReference type="GO" id="GO:0005525">
    <property type="term" value="F:GTP binding"/>
    <property type="evidence" value="ECO:0007669"/>
    <property type="project" value="UniProtKB-UniRule"/>
</dbReference>
<evidence type="ECO:0000259" key="8">
    <source>
        <dbReference type="SMART" id="SM00864"/>
    </source>
</evidence>
<name>A0A5C7GJT7_9FLAO</name>
<feature type="binding site" evidence="4">
    <location>
        <begin position="117"/>
        <end position="119"/>
    </location>
    <ligand>
        <name>GTP</name>
        <dbReference type="ChEBI" id="CHEBI:37565"/>
    </ligand>
</feature>
<comment type="subcellular location">
    <subcellularLocation>
        <location evidence="4">Cytoplasm</location>
    </subcellularLocation>
    <text evidence="4">Assembles at midcell at the inner surface of the cytoplasmic membrane.</text>
</comment>
<dbReference type="InterPro" id="IPR018316">
    <property type="entry name" value="Tubulin/FtsZ_2-layer-sand-dom"/>
</dbReference>
<comment type="function">
    <text evidence="4 6">Essential cell division protein that forms a contractile ring structure (Z ring) at the future cell division site. The regulation of the ring assembly controls the timing and the location of cell division. One of the functions of the FtsZ ring is to recruit other cell division proteins to the septum to produce a new cell wall between the dividing cells. Binds GTP and shows GTPase activity.</text>
</comment>
<dbReference type="Proteomes" id="UP000321080">
    <property type="component" value="Unassembled WGS sequence"/>
</dbReference>
<dbReference type="InterPro" id="IPR037103">
    <property type="entry name" value="Tubulin/FtsZ-like_C"/>
</dbReference>
<evidence type="ECO:0000256" key="3">
    <source>
        <dbReference type="ARBA" id="ARBA00023134"/>
    </source>
</evidence>
<dbReference type="InterPro" id="IPR036525">
    <property type="entry name" value="Tubulin/FtsZ_GTPase_sf"/>
</dbReference>
<dbReference type="HAMAP" id="MF_00909">
    <property type="entry name" value="FtsZ"/>
    <property type="match status" value="1"/>
</dbReference>
<dbReference type="PROSITE" id="PS01134">
    <property type="entry name" value="FTSZ_1"/>
    <property type="match status" value="1"/>
</dbReference>
<feature type="binding site" evidence="4">
    <location>
        <position position="148"/>
    </location>
    <ligand>
        <name>GTP</name>
        <dbReference type="ChEBI" id="CHEBI:37565"/>
    </ligand>
</feature>
<proteinExistence type="inferred from homology"/>
<keyword evidence="3 4" id="KW-0342">GTP-binding</keyword>
<dbReference type="SMART" id="SM00864">
    <property type="entry name" value="Tubulin"/>
    <property type="match status" value="1"/>
</dbReference>
<evidence type="ECO:0000256" key="6">
    <source>
        <dbReference type="RuleBase" id="RU000631"/>
    </source>
</evidence>
<dbReference type="Pfam" id="PF00091">
    <property type="entry name" value="Tubulin"/>
    <property type="match status" value="1"/>
</dbReference>
<evidence type="ECO:0000313" key="11">
    <source>
        <dbReference type="Proteomes" id="UP000321080"/>
    </source>
</evidence>
<dbReference type="CDD" id="cd02201">
    <property type="entry name" value="FtsZ_type1"/>
    <property type="match status" value="1"/>
</dbReference>
<dbReference type="Gene3D" id="3.30.1330.20">
    <property type="entry name" value="Tubulin/FtsZ, C-terminal domain"/>
    <property type="match status" value="1"/>
</dbReference>
<dbReference type="InterPro" id="IPR020805">
    <property type="entry name" value="Cell_div_FtsZ_CS"/>
</dbReference>
<dbReference type="NCBIfam" id="TIGR00065">
    <property type="entry name" value="ftsZ"/>
    <property type="match status" value="1"/>
</dbReference>
<keyword evidence="2 4" id="KW-0547">Nucleotide-binding</keyword>
<evidence type="ECO:0000313" key="10">
    <source>
        <dbReference type="EMBL" id="TXG38593.1"/>
    </source>
</evidence>
<accession>A0A5C7GJT7</accession>
<dbReference type="InterPro" id="IPR045061">
    <property type="entry name" value="FtsZ/CetZ"/>
</dbReference>
<feature type="compositionally biased region" description="Basic and acidic residues" evidence="7">
    <location>
        <begin position="612"/>
        <end position="622"/>
    </location>
</feature>
<evidence type="ECO:0000256" key="5">
    <source>
        <dbReference type="NCBIfam" id="TIGR00065"/>
    </source>
</evidence>
<keyword evidence="4" id="KW-0963">Cytoplasm</keyword>
<keyword evidence="4 6" id="KW-0717">Septation</keyword>
<comment type="subunit">
    <text evidence="4">Homodimer. Polymerizes to form a dynamic ring structure in a strictly GTP-dependent manner. Interacts directly with several other division proteins.</text>
</comment>
<gene>
    <name evidence="4 10" type="primary">ftsZ</name>
    <name evidence="10" type="ORF">FUA22_01525</name>
</gene>
<dbReference type="PRINTS" id="PR00423">
    <property type="entry name" value="CELLDVISFTSZ"/>
</dbReference>
<dbReference type="GO" id="GO:0043093">
    <property type="term" value="P:FtsZ-dependent cytokinesis"/>
    <property type="evidence" value="ECO:0007669"/>
    <property type="project" value="UniProtKB-UniRule"/>
</dbReference>
<dbReference type="GO" id="GO:0005737">
    <property type="term" value="C:cytoplasm"/>
    <property type="evidence" value="ECO:0007669"/>
    <property type="project" value="UniProtKB-SubCell"/>
</dbReference>
<comment type="caution">
    <text evidence="10">The sequence shown here is derived from an EMBL/GenBank/DDBJ whole genome shotgun (WGS) entry which is preliminary data.</text>
</comment>
<dbReference type="GO" id="GO:0032153">
    <property type="term" value="C:cell division site"/>
    <property type="evidence" value="ECO:0007669"/>
    <property type="project" value="UniProtKB-UniRule"/>
</dbReference>
<dbReference type="OrthoDB" id="9813375at2"/>
<reference evidence="10 11" key="1">
    <citation type="submission" date="2019-08" db="EMBL/GenBank/DDBJ databases">
        <title>Seonamhaeicola sediminis sp. nov., isolated from marine sediment.</title>
        <authorList>
            <person name="Cao W.R."/>
        </authorList>
    </citation>
    <scope>NUCLEOTIDE SEQUENCE [LARGE SCALE GENOMIC DNA]</scope>
    <source>
        <strain evidence="10 11">1505</strain>
    </source>
</reference>
<dbReference type="InterPro" id="IPR024757">
    <property type="entry name" value="FtsZ_C"/>
</dbReference>
<dbReference type="PANTHER" id="PTHR30314:SF3">
    <property type="entry name" value="MITOCHONDRIAL DIVISION PROTEIN FSZA"/>
    <property type="match status" value="1"/>
</dbReference>
<dbReference type="InterPro" id="IPR003008">
    <property type="entry name" value="Tubulin_FtsZ_GTPase"/>
</dbReference>
<dbReference type="GO" id="GO:0000917">
    <property type="term" value="P:division septum assembly"/>
    <property type="evidence" value="ECO:0007669"/>
    <property type="project" value="UniProtKB-KW"/>
</dbReference>
<dbReference type="AlphaFoldDB" id="A0A5C7GJT7"/>
<dbReference type="EMBL" id="VRKQ01000008">
    <property type="protein sequence ID" value="TXG38593.1"/>
    <property type="molecule type" value="Genomic_DNA"/>
</dbReference>
<dbReference type="PANTHER" id="PTHR30314">
    <property type="entry name" value="CELL DIVISION PROTEIN FTSZ-RELATED"/>
    <property type="match status" value="1"/>
</dbReference>
<comment type="similarity">
    <text evidence="1 4 6">Belongs to the FtsZ family.</text>
</comment>
<organism evidence="10 11">
    <name type="scientific">Seonamhaeicola maritimus</name>
    <dbReference type="NCBI Taxonomy" id="2591822"/>
    <lineage>
        <taxon>Bacteria</taxon>
        <taxon>Pseudomonadati</taxon>
        <taxon>Bacteroidota</taxon>
        <taxon>Flavobacteriia</taxon>
        <taxon>Flavobacteriales</taxon>
        <taxon>Flavobacteriaceae</taxon>
    </lineage>
</organism>
<keyword evidence="4 6" id="KW-0132">Cell division</keyword>
<keyword evidence="4 6" id="KW-0131">Cell cycle</keyword>
<dbReference type="InterPro" id="IPR000158">
    <property type="entry name" value="Cell_div_FtsZ"/>
</dbReference>
<evidence type="ECO:0000259" key="9">
    <source>
        <dbReference type="SMART" id="SM00865"/>
    </source>
</evidence>
<feature type="binding site" evidence="4">
    <location>
        <begin position="29"/>
        <end position="33"/>
    </location>
    <ligand>
        <name>GTP</name>
        <dbReference type="ChEBI" id="CHEBI:37565"/>
    </ligand>
</feature>
<protein>
    <recommendedName>
        <fullName evidence="4 5">Cell division protein FtsZ</fullName>
    </recommendedName>
</protein>
<dbReference type="SUPFAM" id="SSF52490">
    <property type="entry name" value="Tubulin nucleotide-binding domain-like"/>
    <property type="match status" value="1"/>
</dbReference>
<evidence type="ECO:0000256" key="7">
    <source>
        <dbReference type="SAM" id="MobiDB-lite"/>
    </source>
</evidence>
<dbReference type="InterPro" id="IPR008280">
    <property type="entry name" value="Tub_FtsZ_C"/>
</dbReference>
<dbReference type="PROSITE" id="PS01135">
    <property type="entry name" value="FTSZ_2"/>
    <property type="match status" value="1"/>
</dbReference>
<dbReference type="Gene3D" id="3.40.50.1440">
    <property type="entry name" value="Tubulin/FtsZ, GTPase domain"/>
    <property type="match status" value="1"/>
</dbReference>
<feature type="domain" description="Tubulin/FtsZ 2-layer sandwich" evidence="9">
    <location>
        <begin position="216"/>
        <end position="334"/>
    </location>
</feature>
<dbReference type="GO" id="GO:0051258">
    <property type="term" value="P:protein polymerization"/>
    <property type="evidence" value="ECO:0007669"/>
    <property type="project" value="UniProtKB-UniRule"/>
</dbReference>
<dbReference type="FunFam" id="3.40.50.1440:FF:000001">
    <property type="entry name" value="Cell division protein FtsZ"/>
    <property type="match status" value="1"/>
</dbReference>
<feature type="domain" description="Tubulin/FtsZ GTPase" evidence="8">
    <location>
        <begin position="21"/>
        <end position="213"/>
    </location>
</feature>